<evidence type="ECO:0000313" key="3">
    <source>
        <dbReference type="Proteomes" id="UP000077266"/>
    </source>
</evidence>
<dbReference type="EMBL" id="KV425921">
    <property type="protein sequence ID" value="KZV98229.1"/>
    <property type="molecule type" value="Genomic_DNA"/>
</dbReference>
<sequence>MTTPGSLTLRPPAIRNEPKPDDLRSFLGLVHVQHQADSFLVQLLDRLIKLGIIKANTPTSDILCHIRRMLGFRNTKHAQNHLRVRPLWEIQNSLFGPIPHVVLSTNTHSGTATRNFKDWRVFAKYLPNGPDVDPHIDSILAGLNKFCAGPFTIACADAAAVSTEADYNDHVGNRLLPVCVESFNRYIPIWYKHNPTATPRCPTIYTTTRPFVKSLDENERQYDKLMMYTDHAIAMDTMADSGHGELETIYLLTTEEKAPGTIIFKDMKHFKGTNGAIVKNVGGNLAEHLAQLLKYHDGYKCDAAIFGDGTGKEYAFEWEIIREGPEKSSHEPWRHLKYWKLEVKTGTNRRTAYTSVNYLIAKELVRRGYFPKSASSTSGTGKPAGKSTKTAKQ</sequence>
<name>A0A166B678_EXIGL</name>
<reference evidence="2 3" key="1">
    <citation type="journal article" date="2016" name="Mol. Biol. Evol.">
        <title>Comparative Genomics of Early-Diverging Mushroom-Forming Fungi Provides Insights into the Origins of Lignocellulose Decay Capabilities.</title>
        <authorList>
            <person name="Nagy L.G."/>
            <person name="Riley R."/>
            <person name="Tritt A."/>
            <person name="Adam C."/>
            <person name="Daum C."/>
            <person name="Floudas D."/>
            <person name="Sun H."/>
            <person name="Yadav J.S."/>
            <person name="Pangilinan J."/>
            <person name="Larsson K.H."/>
            <person name="Matsuura K."/>
            <person name="Barry K."/>
            <person name="Labutti K."/>
            <person name="Kuo R."/>
            <person name="Ohm R.A."/>
            <person name="Bhattacharya S.S."/>
            <person name="Shirouzu T."/>
            <person name="Yoshinaga Y."/>
            <person name="Martin F.M."/>
            <person name="Grigoriev I.V."/>
            <person name="Hibbett D.S."/>
        </authorList>
    </citation>
    <scope>NUCLEOTIDE SEQUENCE [LARGE SCALE GENOMIC DNA]</scope>
    <source>
        <strain evidence="2 3">HHB12029</strain>
    </source>
</reference>
<keyword evidence="3" id="KW-1185">Reference proteome</keyword>
<evidence type="ECO:0000313" key="2">
    <source>
        <dbReference type="EMBL" id="KZV98229.1"/>
    </source>
</evidence>
<evidence type="ECO:0000256" key="1">
    <source>
        <dbReference type="SAM" id="MobiDB-lite"/>
    </source>
</evidence>
<accession>A0A166B678</accession>
<protein>
    <submittedName>
        <fullName evidence="2">Uncharacterized protein</fullName>
    </submittedName>
</protein>
<feature type="region of interest" description="Disordered" evidence="1">
    <location>
        <begin position="371"/>
        <end position="393"/>
    </location>
</feature>
<gene>
    <name evidence="2" type="ORF">EXIGLDRAFT_728692</name>
</gene>
<dbReference type="InParanoid" id="A0A166B678"/>
<dbReference type="Proteomes" id="UP000077266">
    <property type="component" value="Unassembled WGS sequence"/>
</dbReference>
<dbReference type="AlphaFoldDB" id="A0A166B678"/>
<organism evidence="2 3">
    <name type="scientific">Exidia glandulosa HHB12029</name>
    <dbReference type="NCBI Taxonomy" id="1314781"/>
    <lineage>
        <taxon>Eukaryota</taxon>
        <taxon>Fungi</taxon>
        <taxon>Dikarya</taxon>
        <taxon>Basidiomycota</taxon>
        <taxon>Agaricomycotina</taxon>
        <taxon>Agaricomycetes</taxon>
        <taxon>Auriculariales</taxon>
        <taxon>Exidiaceae</taxon>
        <taxon>Exidia</taxon>
    </lineage>
</organism>
<proteinExistence type="predicted"/>